<feature type="domain" description="AB hydrolase-1" evidence="2">
    <location>
        <begin position="24"/>
        <end position="256"/>
    </location>
</feature>
<reference evidence="3 4" key="1">
    <citation type="submission" date="2020-03" db="EMBL/GenBank/DDBJ databases">
        <title>Genomic Encyclopedia of Type Strains, Phase IV (KMG-V): Genome sequencing to study the core and pangenomes of soil and plant-associated prokaryotes.</title>
        <authorList>
            <person name="Whitman W."/>
        </authorList>
    </citation>
    <scope>NUCLEOTIDE SEQUENCE [LARGE SCALE GENOMIC DNA]</scope>
    <source>
        <strain evidence="3 4">1B</strain>
    </source>
</reference>
<protein>
    <submittedName>
        <fullName evidence="3">Sigma-B regulation protein RsbQ</fullName>
    </submittedName>
</protein>
<dbReference type="Proteomes" id="UP000717634">
    <property type="component" value="Unassembled WGS sequence"/>
</dbReference>
<evidence type="ECO:0000259" key="2">
    <source>
        <dbReference type="Pfam" id="PF00561"/>
    </source>
</evidence>
<dbReference type="Pfam" id="PF00561">
    <property type="entry name" value="Abhydrolase_1"/>
    <property type="match status" value="1"/>
</dbReference>
<evidence type="ECO:0000313" key="4">
    <source>
        <dbReference type="Proteomes" id="UP000717634"/>
    </source>
</evidence>
<comment type="similarity">
    <text evidence="1">Belongs to the AB hydrolase superfamily.</text>
</comment>
<evidence type="ECO:0000313" key="3">
    <source>
        <dbReference type="EMBL" id="NKI87624.1"/>
    </source>
</evidence>
<dbReference type="SUPFAM" id="SSF53474">
    <property type="entry name" value="alpha/beta-Hydrolases"/>
    <property type="match status" value="1"/>
</dbReference>
<sequence length="294" mass="31751">MKITPASDVLSRSNVHQSGEGAQTMVLLHCLGGNQGMWQPLLPALEKRYRVVVLDLVGCGDSDAAAYSTERHSTLAGHAADLLDVLRALGLHNVLFMGHSVGGIIGVLAAIEEPGRFASLVMISPSPRFINGHDYQGGYERADIEALLGAMETDYQGWTRAFAPIVVGGTTRPELLLTFTNSFARTNPTIVRHFARVAFMADVREDLSRLTIPTLIVQSARDVMAPLAVGYYLNENLIDSCIALIDTSGHCPHLTAPAQTMAAIDKFLGYQFLRARTVAKAMPPPDAHYLRAAG</sequence>
<dbReference type="InterPro" id="IPR029058">
    <property type="entry name" value="AB_hydrolase_fold"/>
</dbReference>
<keyword evidence="4" id="KW-1185">Reference proteome</keyword>
<proteinExistence type="inferred from homology"/>
<accession>A0ABX1HBR1</accession>
<organism evidence="3 4">
    <name type="scientific">Hymenobacter artigasi</name>
    <dbReference type="NCBI Taxonomy" id="2719616"/>
    <lineage>
        <taxon>Bacteria</taxon>
        <taxon>Pseudomonadati</taxon>
        <taxon>Bacteroidota</taxon>
        <taxon>Cytophagia</taxon>
        <taxon>Cytophagales</taxon>
        <taxon>Hymenobacteraceae</taxon>
        <taxon>Hymenobacter</taxon>
    </lineage>
</organism>
<gene>
    <name evidence="3" type="ORF">HBN54_000203</name>
</gene>
<comment type="caution">
    <text evidence="3">The sequence shown here is derived from an EMBL/GenBank/DDBJ whole genome shotgun (WGS) entry which is preliminary data.</text>
</comment>
<dbReference type="Gene3D" id="3.40.50.1820">
    <property type="entry name" value="alpha/beta hydrolase"/>
    <property type="match status" value="1"/>
</dbReference>
<dbReference type="RefSeq" id="WP_168671286.1">
    <property type="nucleotide sequence ID" value="NZ_JAAVTK010000001.1"/>
</dbReference>
<dbReference type="PRINTS" id="PR00111">
    <property type="entry name" value="ABHYDROLASE"/>
</dbReference>
<dbReference type="EMBL" id="JAAVTK010000001">
    <property type="protein sequence ID" value="NKI87624.1"/>
    <property type="molecule type" value="Genomic_DNA"/>
</dbReference>
<name>A0ABX1HBR1_9BACT</name>
<evidence type="ECO:0000256" key="1">
    <source>
        <dbReference type="ARBA" id="ARBA00008645"/>
    </source>
</evidence>
<dbReference type="InterPro" id="IPR000073">
    <property type="entry name" value="AB_hydrolase_1"/>
</dbReference>
<dbReference type="PANTHER" id="PTHR43039">
    <property type="entry name" value="ESTERASE-RELATED"/>
    <property type="match status" value="1"/>
</dbReference>